<dbReference type="EMBL" id="JBHMEY010000018">
    <property type="protein sequence ID" value="MFB9096478.1"/>
    <property type="molecule type" value="Genomic_DNA"/>
</dbReference>
<sequence>MKIFIYFLIFLFLGLSLVACTQKKETMIAQNPNITEANIVEELTKQVKHYPKEPTFLINYERSWCFMEIFINDMLVYKEFIESMSATSFEISSYIFKSGKQKVSYKLYPLGKLEGETDVYNHFIDDTSLKIQIEEFDVSKSRNPNGIIIKEYSSPTTISKDEYGKESELFVATGKDYYEGSFTFEAEVPYELEGFEDAQDLRKLDPKELEKKLINEYAVIKNMYQNREYDNIAKTSYNSLRDQFISEYEEKENIASIWEELMSAFKASSLEMQPIENYKMVFFADGKLVGLMQTTTDNRLRGNTALWAKVNHDGGLRPLFLNSYFYIPKGKTQFEVY</sequence>
<comment type="caution">
    <text evidence="1">The sequence shown here is derived from an EMBL/GenBank/DDBJ whole genome shotgun (WGS) entry which is preliminary data.</text>
</comment>
<dbReference type="PROSITE" id="PS51257">
    <property type="entry name" value="PROKAR_LIPOPROTEIN"/>
    <property type="match status" value="1"/>
</dbReference>
<gene>
    <name evidence="1" type="ORF">ACFFVF_08135</name>
</gene>
<evidence type="ECO:0000313" key="2">
    <source>
        <dbReference type="Proteomes" id="UP001589607"/>
    </source>
</evidence>
<protein>
    <recommendedName>
        <fullName evidence="3">GWxTD domain-containing protein</fullName>
    </recommendedName>
</protein>
<reference evidence="1 2" key="1">
    <citation type="submission" date="2024-09" db="EMBL/GenBank/DDBJ databases">
        <authorList>
            <person name="Sun Q."/>
            <person name="Mori K."/>
        </authorList>
    </citation>
    <scope>NUCLEOTIDE SEQUENCE [LARGE SCALE GENOMIC DNA]</scope>
    <source>
        <strain evidence="1 2">CECT 7955</strain>
    </source>
</reference>
<name>A0ABV5GM71_9FLAO</name>
<accession>A0ABV5GM71</accession>
<organism evidence="1 2">
    <name type="scientific">Flavobacterium jumunjinense</name>
    <dbReference type="NCBI Taxonomy" id="998845"/>
    <lineage>
        <taxon>Bacteria</taxon>
        <taxon>Pseudomonadati</taxon>
        <taxon>Bacteroidota</taxon>
        <taxon>Flavobacteriia</taxon>
        <taxon>Flavobacteriales</taxon>
        <taxon>Flavobacteriaceae</taxon>
        <taxon>Flavobacterium</taxon>
    </lineage>
</organism>
<dbReference type="Proteomes" id="UP001589607">
    <property type="component" value="Unassembled WGS sequence"/>
</dbReference>
<dbReference type="RefSeq" id="WP_236455616.1">
    <property type="nucleotide sequence ID" value="NZ_CBCSGE010000002.1"/>
</dbReference>
<evidence type="ECO:0008006" key="3">
    <source>
        <dbReference type="Google" id="ProtNLM"/>
    </source>
</evidence>
<evidence type="ECO:0000313" key="1">
    <source>
        <dbReference type="EMBL" id="MFB9096478.1"/>
    </source>
</evidence>
<keyword evidence="2" id="KW-1185">Reference proteome</keyword>
<proteinExistence type="predicted"/>